<evidence type="ECO:0000256" key="5">
    <source>
        <dbReference type="ARBA" id="ARBA00022692"/>
    </source>
</evidence>
<dbReference type="Pfam" id="PF02671">
    <property type="entry name" value="PAH"/>
    <property type="match status" value="3"/>
</dbReference>
<dbReference type="EMBL" id="SDRB02002881">
    <property type="protein sequence ID" value="THG18710.1"/>
    <property type="molecule type" value="Genomic_DNA"/>
</dbReference>
<evidence type="ECO:0000256" key="12">
    <source>
        <dbReference type="ARBA" id="ARBA00023163"/>
    </source>
</evidence>
<dbReference type="STRING" id="542762.A0A4S4EPN7"/>
<dbReference type="GO" id="GO:0016020">
    <property type="term" value="C:membrane"/>
    <property type="evidence" value="ECO:0007669"/>
    <property type="project" value="InterPro"/>
</dbReference>
<dbReference type="CDD" id="cd16618">
    <property type="entry name" value="mRING-HC-C4C4_CNOT4"/>
    <property type="match status" value="1"/>
</dbReference>
<reference evidence="22 23" key="1">
    <citation type="journal article" date="2018" name="Proc. Natl. Acad. Sci. U.S.A.">
        <title>Draft genome sequence of Camellia sinensis var. sinensis provides insights into the evolution of the tea genome and tea quality.</title>
        <authorList>
            <person name="Wei C."/>
            <person name="Yang H."/>
            <person name="Wang S."/>
            <person name="Zhao J."/>
            <person name="Liu C."/>
            <person name="Gao L."/>
            <person name="Xia E."/>
            <person name="Lu Y."/>
            <person name="Tai Y."/>
            <person name="She G."/>
            <person name="Sun J."/>
            <person name="Cao H."/>
            <person name="Tong W."/>
            <person name="Gao Q."/>
            <person name="Li Y."/>
            <person name="Deng W."/>
            <person name="Jiang X."/>
            <person name="Wang W."/>
            <person name="Chen Q."/>
            <person name="Zhang S."/>
            <person name="Li H."/>
            <person name="Wu J."/>
            <person name="Wang P."/>
            <person name="Li P."/>
            <person name="Shi C."/>
            <person name="Zheng F."/>
            <person name="Jian J."/>
            <person name="Huang B."/>
            <person name="Shan D."/>
            <person name="Shi M."/>
            <person name="Fang C."/>
            <person name="Yue Y."/>
            <person name="Li F."/>
            <person name="Li D."/>
            <person name="Wei S."/>
            <person name="Han B."/>
            <person name="Jiang C."/>
            <person name="Yin Y."/>
            <person name="Xia T."/>
            <person name="Zhang Z."/>
            <person name="Bennetzen J.L."/>
            <person name="Zhao S."/>
            <person name="Wan X."/>
        </authorList>
    </citation>
    <scope>NUCLEOTIDE SEQUENCE [LARGE SCALE GENOMIC DNA]</scope>
    <source>
        <strain evidence="23">cv. Shuchazao</strain>
        <tissue evidence="22">Leaf</tissue>
    </source>
</reference>
<dbReference type="InterPro" id="IPR036600">
    <property type="entry name" value="PAH_sf"/>
</dbReference>
<dbReference type="InterPro" id="IPR003439">
    <property type="entry name" value="ABC_transporter-like_ATP-bd"/>
</dbReference>
<feature type="transmembrane region" description="Helical" evidence="18">
    <location>
        <begin position="154"/>
        <end position="173"/>
    </location>
</feature>
<feature type="domain" description="ABC transporter" evidence="20">
    <location>
        <begin position="924"/>
        <end position="1161"/>
    </location>
</feature>
<dbReference type="Pfam" id="PF00005">
    <property type="entry name" value="ABC_tran"/>
    <property type="match status" value="2"/>
</dbReference>
<dbReference type="Pfam" id="PF08295">
    <property type="entry name" value="Sin3_corepress"/>
    <property type="match status" value="1"/>
</dbReference>
<evidence type="ECO:0000259" key="20">
    <source>
        <dbReference type="PROSITE" id="PS50893"/>
    </source>
</evidence>
<keyword evidence="15" id="KW-0862">Zinc</keyword>
<dbReference type="InterPro" id="IPR003822">
    <property type="entry name" value="PAH"/>
</dbReference>
<dbReference type="Gene3D" id="3.30.40.10">
    <property type="entry name" value="Zinc/RING finger domain, C3HC4 (zinc finger)"/>
    <property type="match status" value="1"/>
</dbReference>
<feature type="domain" description="ABC transmembrane type-1" evidence="21">
    <location>
        <begin position="35"/>
        <end position="292"/>
    </location>
</feature>
<feature type="region of interest" description="Disordered" evidence="17">
    <location>
        <begin position="1894"/>
        <end position="1915"/>
    </location>
</feature>
<evidence type="ECO:0000256" key="9">
    <source>
        <dbReference type="ARBA" id="ARBA00022989"/>
    </source>
</evidence>
<evidence type="ECO:0000256" key="6">
    <source>
        <dbReference type="ARBA" id="ARBA00022737"/>
    </source>
</evidence>
<feature type="compositionally biased region" description="Basic and acidic residues" evidence="17">
    <location>
        <begin position="1380"/>
        <end position="1446"/>
    </location>
</feature>
<dbReference type="PROSITE" id="PS00211">
    <property type="entry name" value="ABC_TRANSPORTER_1"/>
    <property type="match status" value="2"/>
</dbReference>
<feature type="region of interest" description="Disordered" evidence="17">
    <location>
        <begin position="2139"/>
        <end position="2212"/>
    </location>
</feature>
<evidence type="ECO:0000256" key="16">
    <source>
        <dbReference type="PROSITE-ProRule" id="PRU00810"/>
    </source>
</evidence>
<dbReference type="PROSITE" id="PS50929">
    <property type="entry name" value="ABC_TM1F"/>
    <property type="match status" value="2"/>
</dbReference>
<feature type="compositionally biased region" description="Basic and acidic residues" evidence="17">
    <location>
        <begin position="1894"/>
        <end position="1905"/>
    </location>
</feature>
<keyword evidence="5 18" id="KW-0812">Transmembrane</keyword>
<dbReference type="SMART" id="SM00761">
    <property type="entry name" value="HDAC_interact"/>
    <property type="match status" value="1"/>
</dbReference>
<feature type="transmembrane region" description="Helical" evidence="18">
    <location>
        <begin position="45"/>
        <end position="71"/>
    </location>
</feature>
<dbReference type="CDD" id="cd18578">
    <property type="entry name" value="ABC_6TM_Pgp_ABCB1_D2_like"/>
    <property type="match status" value="1"/>
</dbReference>
<dbReference type="InterPro" id="IPR027417">
    <property type="entry name" value="P-loop_NTPase"/>
</dbReference>
<organism evidence="22 23">
    <name type="scientific">Camellia sinensis var. sinensis</name>
    <name type="common">China tea</name>
    <dbReference type="NCBI Taxonomy" id="542762"/>
    <lineage>
        <taxon>Eukaryota</taxon>
        <taxon>Viridiplantae</taxon>
        <taxon>Streptophyta</taxon>
        <taxon>Embryophyta</taxon>
        <taxon>Tracheophyta</taxon>
        <taxon>Spermatophyta</taxon>
        <taxon>Magnoliopsida</taxon>
        <taxon>eudicotyledons</taxon>
        <taxon>Gunneridae</taxon>
        <taxon>Pentapetalae</taxon>
        <taxon>asterids</taxon>
        <taxon>Ericales</taxon>
        <taxon>Theaceae</taxon>
        <taxon>Camellia</taxon>
    </lineage>
</organism>
<evidence type="ECO:0000256" key="2">
    <source>
        <dbReference type="ARBA" id="ARBA00007577"/>
    </source>
</evidence>
<dbReference type="SUPFAM" id="SSF52540">
    <property type="entry name" value="P-loop containing nucleoside triphosphate hydrolases"/>
    <property type="match status" value="2"/>
</dbReference>
<evidence type="ECO:0000313" key="22">
    <source>
        <dbReference type="EMBL" id="THG18710.1"/>
    </source>
</evidence>
<dbReference type="Proteomes" id="UP000306102">
    <property type="component" value="Unassembled WGS sequence"/>
</dbReference>
<dbReference type="InterPro" id="IPR013194">
    <property type="entry name" value="HDAC_interact_dom"/>
</dbReference>
<evidence type="ECO:0000256" key="15">
    <source>
        <dbReference type="PROSITE-ProRule" id="PRU00175"/>
    </source>
</evidence>
<feature type="compositionally biased region" description="Polar residues" evidence="17">
    <location>
        <begin position="2154"/>
        <end position="2165"/>
    </location>
</feature>
<keyword evidence="8" id="KW-0067">ATP-binding</keyword>
<dbReference type="GO" id="GO:0140359">
    <property type="term" value="F:ABC-type transporter activity"/>
    <property type="evidence" value="ECO:0007669"/>
    <property type="project" value="InterPro"/>
</dbReference>
<keyword evidence="12" id="KW-0804">Transcription</keyword>
<comment type="caution">
    <text evidence="22">The sequence shown here is derived from an EMBL/GenBank/DDBJ whole genome shotgun (WGS) entry which is preliminary data.</text>
</comment>
<evidence type="ECO:0000256" key="8">
    <source>
        <dbReference type="ARBA" id="ARBA00022840"/>
    </source>
</evidence>
<evidence type="ECO:0000256" key="11">
    <source>
        <dbReference type="ARBA" id="ARBA00023136"/>
    </source>
</evidence>
<dbReference type="GO" id="GO:0016887">
    <property type="term" value="F:ATP hydrolysis activity"/>
    <property type="evidence" value="ECO:0007669"/>
    <property type="project" value="InterPro"/>
</dbReference>
<feature type="domain" description="ABC transmembrane type-1" evidence="21">
    <location>
        <begin position="644"/>
        <end position="889"/>
    </location>
</feature>
<keyword evidence="4" id="KW-0678">Repressor</keyword>
<dbReference type="PROSITE" id="PS50893">
    <property type="entry name" value="ABC_TRANSPORTER_2"/>
    <property type="match status" value="2"/>
</dbReference>
<comment type="similarity">
    <text evidence="2">Belongs to the ABC transporter superfamily. ABCB family. Multidrug resistance exporter (TC 3.A.1.201) subfamily.</text>
</comment>
<feature type="compositionally biased region" description="Basic and acidic residues" evidence="17">
    <location>
        <begin position="2613"/>
        <end position="2637"/>
    </location>
</feature>
<keyword evidence="13" id="KW-0325">Glycoprotein</keyword>
<dbReference type="Pfam" id="PF14570">
    <property type="entry name" value="zf-RING_4"/>
    <property type="match status" value="1"/>
</dbReference>
<keyword evidence="23" id="KW-1185">Reference proteome</keyword>
<dbReference type="SUPFAM" id="SSF57850">
    <property type="entry name" value="RING/U-box"/>
    <property type="match status" value="1"/>
</dbReference>
<dbReference type="InterPro" id="IPR001841">
    <property type="entry name" value="Znf_RING"/>
</dbReference>
<evidence type="ECO:0000256" key="18">
    <source>
        <dbReference type="SAM" id="Phobius"/>
    </source>
</evidence>
<dbReference type="InterPro" id="IPR036640">
    <property type="entry name" value="ABC1_TM_sf"/>
</dbReference>
<dbReference type="CDD" id="cd03249">
    <property type="entry name" value="ABC_MTABC3_MDL1_MDL2"/>
    <property type="match status" value="2"/>
</dbReference>
<proteinExistence type="inferred from homology"/>
<keyword evidence="7" id="KW-0547">Nucleotide-binding</keyword>
<feature type="transmembrane region" description="Helical" evidence="18">
    <location>
        <begin position="643"/>
        <end position="664"/>
    </location>
</feature>
<dbReference type="FunFam" id="3.30.40.10:FF:000383">
    <property type="entry name" value="RING/U-box superfamily protein"/>
    <property type="match status" value="1"/>
</dbReference>
<evidence type="ECO:0000256" key="13">
    <source>
        <dbReference type="ARBA" id="ARBA00023180"/>
    </source>
</evidence>
<dbReference type="GO" id="GO:0005634">
    <property type="term" value="C:nucleus"/>
    <property type="evidence" value="ECO:0007669"/>
    <property type="project" value="UniProtKB-SubCell"/>
</dbReference>
<dbReference type="SUPFAM" id="SSF47762">
    <property type="entry name" value="PAH2 domain"/>
    <property type="match status" value="3"/>
</dbReference>
<dbReference type="SMART" id="SM00382">
    <property type="entry name" value="AAA"/>
    <property type="match status" value="2"/>
</dbReference>
<dbReference type="FunFam" id="1.20.1160.11:FF:000001">
    <property type="entry name" value="Paired amphipathic helix protein Sin3"/>
    <property type="match status" value="1"/>
</dbReference>
<evidence type="ECO:0000256" key="3">
    <source>
        <dbReference type="ARBA" id="ARBA00022448"/>
    </source>
</evidence>
<dbReference type="InterPro" id="IPR017871">
    <property type="entry name" value="ABC_transporter-like_CS"/>
</dbReference>
<evidence type="ECO:0000256" key="14">
    <source>
        <dbReference type="ARBA" id="ARBA00023242"/>
    </source>
</evidence>
<feature type="compositionally biased region" description="Basic and acidic residues" evidence="17">
    <location>
        <begin position="2591"/>
        <end position="2600"/>
    </location>
</feature>
<evidence type="ECO:0000256" key="4">
    <source>
        <dbReference type="ARBA" id="ARBA00022491"/>
    </source>
</evidence>
<feature type="transmembrane region" description="Helical" evidence="18">
    <location>
        <begin position="232"/>
        <end position="252"/>
    </location>
</feature>
<keyword evidence="10" id="KW-0805">Transcription regulation</keyword>
<dbReference type="PROSITE" id="PS50089">
    <property type="entry name" value="ZF_RING_2"/>
    <property type="match status" value="1"/>
</dbReference>
<dbReference type="GO" id="GO:0045892">
    <property type="term" value="P:negative regulation of DNA-templated transcription"/>
    <property type="evidence" value="ECO:0007669"/>
    <property type="project" value="UniProtKB-ARBA"/>
</dbReference>
<feature type="region of interest" description="Disordered" evidence="17">
    <location>
        <begin position="2591"/>
        <end position="2661"/>
    </location>
</feature>
<feature type="region of interest" description="Disordered" evidence="17">
    <location>
        <begin position="1349"/>
        <end position="1451"/>
    </location>
</feature>
<dbReference type="PROSITE" id="PS51477">
    <property type="entry name" value="PAH"/>
    <property type="match status" value="3"/>
</dbReference>
<keyword evidence="3" id="KW-0813">Transport</keyword>
<dbReference type="FunFam" id="1.20.1160.11:FF:000002">
    <property type="entry name" value="Paired amphipathic helix protein SIN3"/>
    <property type="match status" value="1"/>
</dbReference>
<dbReference type="GO" id="GO:0008270">
    <property type="term" value="F:zinc ion binding"/>
    <property type="evidence" value="ECO:0007669"/>
    <property type="project" value="UniProtKB-KW"/>
</dbReference>
<evidence type="ECO:0000256" key="10">
    <source>
        <dbReference type="ARBA" id="ARBA00023015"/>
    </source>
</evidence>
<name>A0A4S4EPN7_CAMSN</name>
<dbReference type="InterPro" id="IPR039515">
    <property type="entry name" value="NOT4_mRING-HC-C4C4"/>
</dbReference>
<dbReference type="Pfam" id="PF00664">
    <property type="entry name" value="ABC_membrane"/>
    <property type="match status" value="2"/>
</dbReference>
<gene>
    <name evidence="22" type="ORF">TEA_005680</name>
</gene>
<sequence length="2872" mass="319243">MGEESMAIEKKRNGSIRSIFVHADGFDMLLMAFGILGALGDGFSMPVNAVVLCYVACGQWVACFLEGYCWTRTAERQASRMRTRYLKAVLRQDVGYFDLHVTSTAEVITSVSNDSLVIQDAISEKVPVFLMNLATFIGSYVVAFAMLWRLAIVGFPFVVLLIIPGLIYGRSLMGIARKMREEYNKAGTIAEQAISSIRTVYSFVGENKTTAEYSSALQWTVKLGLRQGMAKGLAIGSNGIVFAIWSFMSYYGSRMVMYHGSQGGTVFAVGAAIAIGGLSLGSGLSNVKYFSDASAAGDRIMEVIRRVPKIDSDNMEGQTLQTVSGEVEFKHVEFAYPSRPESPIFRDFNLEIPAGKTVALVGGSGSGKSTVIALLQRFYDPVGGEILLDGVGIEKMQLKWLRSQMGLVSQEPALFATTITENILFGKEKADMDEVIEAAQASNAHNFISQLPQGYDTQVGERGVQMSGGQRQRIAIARAIIKAPRILLLDEATSALDSESERIVQEALDKAAVGRTTIIIAHRLSTIRNADIIAVIQNGQVMETGSHDQLIQDENGLYTSLIQLQQTEKSDSNNMTASTSSNTIAKFDTNNTSSRRLSMVSRSSSANSAAMSQRAETNDKIKEEQVFRVQSFRRLQIESRTRGYALCFLGLAVFSLVINITQHYNFAYMGEYLTKRIRERMFSKILTFEVGWFDRDENSSGAICSSLAKDANVVRSLVGDRMALVIQTFSAVTIACTMGLIIAWRLAVVMIAVQPLIIVCYYCKRVLLKSMSKKAIKAQNESSKLAAEAVSNLRTVTAFSSQARILQMLENAQEGPQRESIRQSWFAGIGLGTSQSLMSCTWALDFWYGGKLISQGYITAKALFETFMILVSTGRVIADAGTMTNDLAKGSDAVGSVFAVLDRYTGIEPDDPEGHQPNKITGHVELREVEFAYPARPDVMIFNGFSINIESGKSTALVGQSGSGKSTIIGLIERFYDPLGGVVKIDGRDIRTFHLRSLRKHIALVSQEPTLFAGTIRENITYGASDKTDETEIIEAAKAANAHDFIAGLKDGYDTWCGDRGLQLSGGQKQRVAIARAILKNPAILLLDEATSALDSQSEKVVQDALERVMVGRTSVVVAHRLSTIQNCDTIAVLDKGTVVERGTHSSLLGKGPNGAYYSLVSLQRRPHTPQIPGGGGGVGAAGGGGGGGGAQKLTTNDALTYLKEVKEMFQDQRDKYDMFLDVMKDFKAQRIDTTGVIARVKELFKGHNNLIFGFNTFLPKGYEITLIDEEEPPAKRTVEFEEAISFVNKIKKRFQNDDHVYKSFLEILNMYRKEHKGITEVYHEVAVLFSDHSDLLDEFTRFLPDTSATASAPHVPLGRHSFHRNDEKSSAMTTSRQVPADKQRRRDRSITPHTDHDLSVERTDMDDDKTMMKMQKDQRKRAEKENRDRRNRDQDYKESENDSNRDFSMQRLNEKRKSARKVEDFGVNPVVASFDDKDALRSMYKQEFIFCEKVKERLCSSDNYQAFLKCLHIYSTEIITRSELQNLVGDLLGKFPDLMEGFNEFLERCENIDEFLAGVMNKKPLWTEGHVSKTVKVEDKDKEQKREIEGAKEKDRYKEKYMGKSIQELDLSNCQRCTPSYRLLPDDYPIPLVSQRSELGAQLLNDHWVSVTSGSEDYSFKHMRRNQYEESLFRCEDDRFELDMLLESVSSTSKRAEELLNCLNDNTIRPESPINIEDHFTALNLRCIERLYGDHGLDVMDILRKNPSVALPVILTRIKQKQDEWNKCRSDFNKVWAEIYAKNHYKSLDHRSFYFKQQDSKNLSTKSLVAEIKEIKEKMHRVDDVVLSMAAGSRHPICPNLEFEYSDTVIHEDLCKLIKYSCEELCTSKEQLNKVMRLWTTFLDPMLGVPSRPHDLESTEDVGKAGHHTGKGTKTSIVECDGSPSAAATILNANQSKPVNNGDQSTLLKQANSCKISLANGDTLAKDNCFHLEKELKIMAVVDTVSRAVGSIEQLTNSTASLAIGADNIHGRVSMELTSGHGATSLGPGRAAVEDNEAKSYIDDVPSLEGGNVLRPVPLTNGVLTEGINVNGYHKESIESPKIEKEEGELSPNGDFEEDNFVVYGDGGGSQVIPKMMRSSESMQYKAVNQEELCCQDAGGENNVDADDEDSENISQGEDVSGSESAADECSQDEHEEDEDGEQDEMDGKVESEGEADGMPDVRFVRDGISPPSENFLRTVKPLAKHVTSALHDNEKKYSRAFYGNDSFYILYERLLSAKLNSTAAKMKWRTAKEANPPDPYSRFMSALYNLLDGAADNAKFEDDCQAIIGNQSYVLFTLDKLIYKLVKQLQTVASDETDNKLIQLYEYEKSRMRQNYVDSVYYDNVHVVLHDENIYRFECSSAPSRLSIQLMDDGNDKVDMVAVSVDPNFVAYLHNDFLPVNSRKKEPSGIFLQRNKRKYADFDESSAICKAMEGVCVVNGLECKMTCSSSKISYVLDTEDYFFRLKRRRNLSAGRSGPLLWLVAAKLDLVGCLPMFFMHGLANYSQQIEEEEEEKAMGPDSILNASLPALSKDLGKKKRTNRLAKLKQSKLDVRREQCLSQGAVKNEACKADSNDRGRSPPASLQMAYEGNRSKENIKLRSREVDAEGSSFHESDMDSLMSSSVSSSLGQHDSMKDLPGTSCSSASSMCFSRSVSEADEDDGCLDDWEAAADALSADENQNLDLQAGLKTKIVLADHELPKKNCGVNVIKIESKVMVPRSHSNDLNCRAWCPDDALRPRGLPNLSKKHTLTMNSEWLCGHGTIARGWQSVLSQPSPCPICYEDLDVTDSSFLPCSCGFRLCLFCHKRILEADGRCPGCRKHYEQMAADVGFNGGVTSFCTGQPFSMSTKS</sequence>
<feature type="transmembrane region" description="Helical" evidence="18">
    <location>
        <begin position="742"/>
        <end position="763"/>
    </location>
</feature>
<keyword evidence="11 18" id="KW-0472">Membrane</keyword>
<feature type="compositionally biased region" description="Low complexity" evidence="17">
    <location>
        <begin position="2639"/>
        <end position="2650"/>
    </location>
</feature>
<feature type="compositionally biased region" description="Gly residues" evidence="17">
    <location>
        <begin position="1173"/>
        <end position="1190"/>
    </location>
</feature>
<feature type="domain" description="ABC transporter" evidence="20">
    <location>
        <begin position="327"/>
        <end position="563"/>
    </location>
</feature>
<evidence type="ECO:0000256" key="7">
    <source>
        <dbReference type="ARBA" id="ARBA00022741"/>
    </source>
</evidence>
<dbReference type="PANTHER" id="PTHR45136">
    <property type="entry name" value="ABC TRANSPORTER DOMAIN-CONTAINING PROTEIN"/>
    <property type="match status" value="1"/>
</dbReference>
<keyword evidence="6" id="KW-0677">Repeat</keyword>
<keyword evidence="15" id="KW-0479">Metal-binding</keyword>
<feature type="transmembrane region" description="Helical" evidence="18">
    <location>
        <begin position="128"/>
        <end position="148"/>
    </location>
</feature>
<evidence type="ECO:0000313" key="23">
    <source>
        <dbReference type="Proteomes" id="UP000306102"/>
    </source>
</evidence>
<evidence type="ECO:0008006" key="24">
    <source>
        <dbReference type="Google" id="ProtNLM"/>
    </source>
</evidence>
<evidence type="ECO:0000256" key="17">
    <source>
        <dbReference type="SAM" id="MobiDB-lite"/>
    </source>
</evidence>
<dbReference type="InterPro" id="IPR003593">
    <property type="entry name" value="AAA+_ATPase"/>
</dbReference>
<feature type="transmembrane region" description="Helical" evidence="18">
    <location>
        <begin position="20"/>
        <end position="39"/>
    </location>
</feature>
<dbReference type="InterPro" id="IPR013083">
    <property type="entry name" value="Znf_RING/FYVE/PHD"/>
</dbReference>
<feature type="domain" description="RING-type" evidence="19">
    <location>
        <begin position="2799"/>
        <end position="2841"/>
    </location>
</feature>
<accession>A0A4S4EPN7</accession>
<keyword evidence="15" id="KW-0863">Zinc-finger</keyword>
<dbReference type="CDD" id="cd18577">
    <property type="entry name" value="ABC_6TM_Pgp_ABCB1_D1_like"/>
    <property type="match status" value="1"/>
</dbReference>
<evidence type="ECO:0000259" key="19">
    <source>
        <dbReference type="PROSITE" id="PS50089"/>
    </source>
</evidence>
<feature type="region of interest" description="Disordered" evidence="17">
    <location>
        <begin position="1170"/>
        <end position="1190"/>
    </location>
</feature>
<feature type="compositionally biased region" description="Acidic residues" evidence="17">
    <location>
        <begin position="2167"/>
        <end position="2186"/>
    </location>
</feature>
<dbReference type="Gene3D" id="1.20.1160.11">
    <property type="entry name" value="Paired amphipathic helix"/>
    <property type="match status" value="3"/>
</dbReference>
<dbReference type="Pfam" id="PF16879">
    <property type="entry name" value="Sin3a_C"/>
    <property type="match status" value="1"/>
</dbReference>
<keyword evidence="14 16" id="KW-0539">Nucleus</keyword>
<dbReference type="SUPFAM" id="SSF90123">
    <property type="entry name" value="ABC transporter transmembrane region"/>
    <property type="match status" value="2"/>
</dbReference>
<dbReference type="FunFam" id="1.20.1160.11:FF:000003">
    <property type="entry name" value="Paired amphipathic helix SIN3-like protein"/>
    <property type="match status" value="1"/>
</dbReference>
<dbReference type="InterPro" id="IPR011527">
    <property type="entry name" value="ABC1_TM_dom"/>
</dbReference>
<protein>
    <recommendedName>
        <fullName evidence="24">Histone deacetylase interacting domain-containing protein</fullName>
    </recommendedName>
</protein>
<comment type="subcellular location">
    <subcellularLocation>
        <location evidence="1 16">Nucleus</location>
    </subcellularLocation>
</comment>
<evidence type="ECO:0000259" key="21">
    <source>
        <dbReference type="PROSITE" id="PS50929"/>
    </source>
</evidence>
<dbReference type="GO" id="GO:0005524">
    <property type="term" value="F:ATP binding"/>
    <property type="evidence" value="ECO:0007669"/>
    <property type="project" value="UniProtKB-KW"/>
</dbReference>
<dbReference type="PANTHER" id="PTHR45136:SF2">
    <property type="entry name" value="ABC TRANSPORTER DOMAIN-CONTAINING PROTEIN"/>
    <property type="match status" value="1"/>
</dbReference>
<evidence type="ECO:0000256" key="1">
    <source>
        <dbReference type="ARBA" id="ARBA00004123"/>
    </source>
</evidence>
<dbReference type="InterPro" id="IPR031693">
    <property type="entry name" value="Sin3_C"/>
</dbReference>
<keyword evidence="9 18" id="KW-1133">Transmembrane helix</keyword>
<dbReference type="FunFam" id="3.40.50.300:FF:000205">
    <property type="entry name" value="ABC transporter B family member 4"/>
    <property type="match status" value="2"/>
</dbReference>
<dbReference type="Gene3D" id="3.40.50.300">
    <property type="entry name" value="P-loop containing nucleotide triphosphate hydrolases"/>
    <property type="match status" value="2"/>
</dbReference>
<dbReference type="Gene3D" id="1.20.1560.10">
    <property type="entry name" value="ABC transporter type 1, transmembrane domain"/>
    <property type="match status" value="1"/>
</dbReference>
<feature type="transmembrane region" description="Helical" evidence="18">
    <location>
        <begin position="264"/>
        <end position="284"/>
    </location>
</feature>